<accession>A0A0E9XBE3</accession>
<name>A0A0E9XBE3_ANGAN</name>
<dbReference type="EMBL" id="GBXM01008841">
    <property type="protein sequence ID" value="JAH99736.1"/>
    <property type="molecule type" value="Transcribed_RNA"/>
</dbReference>
<organism evidence="1">
    <name type="scientific">Anguilla anguilla</name>
    <name type="common">European freshwater eel</name>
    <name type="synonym">Muraena anguilla</name>
    <dbReference type="NCBI Taxonomy" id="7936"/>
    <lineage>
        <taxon>Eukaryota</taxon>
        <taxon>Metazoa</taxon>
        <taxon>Chordata</taxon>
        <taxon>Craniata</taxon>
        <taxon>Vertebrata</taxon>
        <taxon>Euteleostomi</taxon>
        <taxon>Actinopterygii</taxon>
        <taxon>Neopterygii</taxon>
        <taxon>Teleostei</taxon>
        <taxon>Anguilliformes</taxon>
        <taxon>Anguillidae</taxon>
        <taxon>Anguilla</taxon>
    </lineage>
</organism>
<evidence type="ECO:0000313" key="1">
    <source>
        <dbReference type="EMBL" id="JAH99736.1"/>
    </source>
</evidence>
<dbReference type="AlphaFoldDB" id="A0A0E9XBE3"/>
<proteinExistence type="predicted"/>
<protein>
    <submittedName>
        <fullName evidence="1">Uncharacterized protein</fullName>
    </submittedName>
</protein>
<sequence>MNTSIRKHASGLAFPCICFDIYSNSALCLRTPELLVSEWLPVPYLCCHYLTRVHKGIVVFGAILSLL</sequence>
<reference evidence="1" key="2">
    <citation type="journal article" date="2015" name="Fish Shellfish Immunol.">
        <title>Early steps in the European eel (Anguilla anguilla)-Vibrio vulnificus interaction in the gills: Role of the RtxA13 toxin.</title>
        <authorList>
            <person name="Callol A."/>
            <person name="Pajuelo D."/>
            <person name="Ebbesson L."/>
            <person name="Teles M."/>
            <person name="MacKenzie S."/>
            <person name="Amaro C."/>
        </authorList>
    </citation>
    <scope>NUCLEOTIDE SEQUENCE</scope>
</reference>
<reference evidence="1" key="1">
    <citation type="submission" date="2014-11" db="EMBL/GenBank/DDBJ databases">
        <authorList>
            <person name="Amaro Gonzalez C."/>
        </authorList>
    </citation>
    <scope>NUCLEOTIDE SEQUENCE</scope>
</reference>